<dbReference type="GO" id="GO:0051782">
    <property type="term" value="P:negative regulation of cell division"/>
    <property type="evidence" value="ECO:0007669"/>
    <property type="project" value="TreeGrafter"/>
</dbReference>
<dbReference type="GO" id="GO:0009898">
    <property type="term" value="C:cytoplasmic side of plasma membrane"/>
    <property type="evidence" value="ECO:0007669"/>
    <property type="project" value="TreeGrafter"/>
</dbReference>
<dbReference type="GO" id="GO:0005829">
    <property type="term" value="C:cytosol"/>
    <property type="evidence" value="ECO:0007669"/>
    <property type="project" value="TreeGrafter"/>
</dbReference>
<gene>
    <name evidence="3" type="ORF">ENT17_05460</name>
</gene>
<dbReference type="SUPFAM" id="SSF52540">
    <property type="entry name" value="P-loop containing nucleoside triphosphate hydrolases"/>
    <property type="match status" value="1"/>
</dbReference>
<dbReference type="InterPro" id="IPR050625">
    <property type="entry name" value="ParA/MinD_ATPase"/>
</dbReference>
<dbReference type="PROSITE" id="PS50110">
    <property type="entry name" value="RESPONSE_REGULATORY"/>
    <property type="match status" value="1"/>
</dbReference>
<organism evidence="3">
    <name type="scientific">Bellilinea caldifistulae</name>
    <dbReference type="NCBI Taxonomy" id="360411"/>
    <lineage>
        <taxon>Bacteria</taxon>
        <taxon>Bacillati</taxon>
        <taxon>Chloroflexota</taxon>
        <taxon>Anaerolineae</taxon>
        <taxon>Anaerolineales</taxon>
        <taxon>Anaerolineaceae</taxon>
        <taxon>Bellilinea</taxon>
    </lineage>
</organism>
<dbReference type="CDD" id="cd17535">
    <property type="entry name" value="REC_NarL-like"/>
    <property type="match status" value="1"/>
</dbReference>
<protein>
    <submittedName>
        <fullName evidence="3">Response regulator</fullName>
    </submittedName>
</protein>
<evidence type="ECO:0000259" key="2">
    <source>
        <dbReference type="PROSITE" id="PS50110"/>
    </source>
</evidence>
<dbReference type="PANTHER" id="PTHR43384:SF13">
    <property type="entry name" value="SLR0110 PROTEIN"/>
    <property type="match status" value="1"/>
</dbReference>
<evidence type="ECO:0000313" key="3">
    <source>
        <dbReference type="EMBL" id="HGS87050.1"/>
    </source>
</evidence>
<dbReference type="InterPro" id="IPR058245">
    <property type="entry name" value="NreC/VraR/RcsB-like_REC"/>
</dbReference>
<dbReference type="Gene3D" id="3.40.50.300">
    <property type="entry name" value="P-loop containing nucleotide triphosphate hydrolases"/>
    <property type="match status" value="1"/>
</dbReference>
<dbReference type="Pfam" id="PF00072">
    <property type="entry name" value="Response_reg"/>
    <property type="match status" value="1"/>
</dbReference>
<feature type="modified residue" description="4-aspartylphosphate" evidence="1">
    <location>
        <position position="59"/>
    </location>
</feature>
<keyword evidence="1" id="KW-0597">Phosphoprotein</keyword>
<dbReference type="GO" id="GO:0005524">
    <property type="term" value="F:ATP binding"/>
    <property type="evidence" value="ECO:0007669"/>
    <property type="project" value="TreeGrafter"/>
</dbReference>
<dbReference type="GO" id="GO:0000160">
    <property type="term" value="P:phosphorelay signal transduction system"/>
    <property type="evidence" value="ECO:0007669"/>
    <property type="project" value="InterPro"/>
</dbReference>
<comment type="caution">
    <text evidence="3">The sequence shown here is derived from an EMBL/GenBank/DDBJ whole genome shotgun (WGS) entry which is preliminary data.</text>
</comment>
<dbReference type="Gene3D" id="3.40.50.2300">
    <property type="match status" value="1"/>
</dbReference>
<accession>A0A7C4Q302</accession>
<proteinExistence type="predicted"/>
<evidence type="ECO:0000256" key="1">
    <source>
        <dbReference type="PROSITE-ProRule" id="PRU00169"/>
    </source>
</evidence>
<dbReference type="InterPro" id="IPR001789">
    <property type="entry name" value="Sig_transdc_resp-reg_receiver"/>
</dbReference>
<reference evidence="3" key="1">
    <citation type="journal article" date="2020" name="mSystems">
        <title>Genome- and Community-Level Interaction Insights into Carbon Utilization and Element Cycling Functions of Hydrothermarchaeota in Hydrothermal Sediment.</title>
        <authorList>
            <person name="Zhou Z."/>
            <person name="Liu Y."/>
            <person name="Xu W."/>
            <person name="Pan J."/>
            <person name="Luo Z.H."/>
            <person name="Li M."/>
        </authorList>
    </citation>
    <scope>NUCLEOTIDE SEQUENCE [LARGE SCALE GENOMIC DNA]</scope>
    <source>
        <strain evidence="3">SpSt-556</strain>
    </source>
</reference>
<dbReference type="EMBL" id="DSXR01000052">
    <property type="protein sequence ID" value="HGS87050.1"/>
    <property type="molecule type" value="Genomic_DNA"/>
</dbReference>
<name>A0A7C4Q302_9CHLR</name>
<sequence>MPEKDIVRVIIVDDDSDTRKAIKDLIRFEERIEVVGFASNGEEAIRVAQETKPDVAIMDINMPDMDGITATERIRKKVPFTRVVILTIQNDPNYMRRAMIAGATDFLSKPPHLDELITAILRAGQMAAEDRKKAAAVLPAYSMDSAQAGSSPALQKGKIITVYSPKGGVGCTTLATNLAIALKKADNKVLIVDGDLQFGDVAIFLNEQGRNSLYDLTKRAEELDPEIVEEVVTTHNRSGIHILSCPPSPELAESITADQFKLTLQFLQQMYNFIIVDTASYLTETVQAALEISDYILLVATQDIPALRSCSVFLTIANESKIIDRVLFVLNRFDNRLKLTAETISERLHHPVIGTIVLDERNISYSVNRGTPFILENPTLLASRNIHNLVDQIQNRIQQDETTSSERELVGRK</sequence>
<dbReference type="InterPro" id="IPR025669">
    <property type="entry name" value="AAA_dom"/>
</dbReference>
<dbReference type="GO" id="GO:0016887">
    <property type="term" value="F:ATP hydrolysis activity"/>
    <property type="evidence" value="ECO:0007669"/>
    <property type="project" value="TreeGrafter"/>
</dbReference>
<dbReference type="SUPFAM" id="SSF52172">
    <property type="entry name" value="CheY-like"/>
    <property type="match status" value="1"/>
</dbReference>
<dbReference type="PANTHER" id="PTHR43384">
    <property type="entry name" value="SEPTUM SITE-DETERMINING PROTEIN MIND HOMOLOG, CHLOROPLASTIC-RELATED"/>
    <property type="match status" value="1"/>
</dbReference>
<dbReference type="Pfam" id="PF13614">
    <property type="entry name" value="AAA_31"/>
    <property type="match status" value="1"/>
</dbReference>
<dbReference type="InterPro" id="IPR027417">
    <property type="entry name" value="P-loop_NTPase"/>
</dbReference>
<dbReference type="InterPro" id="IPR011006">
    <property type="entry name" value="CheY-like_superfamily"/>
</dbReference>
<feature type="domain" description="Response regulatory" evidence="2">
    <location>
        <begin position="8"/>
        <end position="124"/>
    </location>
</feature>
<dbReference type="SMART" id="SM00448">
    <property type="entry name" value="REC"/>
    <property type="match status" value="1"/>
</dbReference>
<dbReference type="AlphaFoldDB" id="A0A7C4Q302"/>